<dbReference type="EMBL" id="SRMI01000010">
    <property type="protein sequence ID" value="TVY62654.1"/>
    <property type="molecule type" value="Genomic_DNA"/>
</dbReference>
<proteinExistence type="predicted"/>
<dbReference type="InterPro" id="IPR013860">
    <property type="entry name" value="AreA_GATA"/>
</dbReference>
<dbReference type="PANTHER" id="PTHR28051:SF1">
    <property type="entry name" value="PROTEIN MTL1-RELATED"/>
    <property type="match status" value="1"/>
</dbReference>
<dbReference type="AlphaFoldDB" id="A0A559KSD4"/>
<dbReference type="GO" id="GO:0005773">
    <property type="term" value="C:vacuole"/>
    <property type="evidence" value="ECO:0007669"/>
    <property type="project" value="GOC"/>
</dbReference>
<comment type="caution">
    <text evidence="2">The sequence shown here is derived from an EMBL/GenBank/DDBJ whole genome shotgun (WGS) entry which is preliminary data.</text>
</comment>
<name>A0A559KSD4_FUSOC</name>
<gene>
    <name evidence="2" type="ORF">Focb16_v004110</name>
</gene>
<evidence type="ECO:0000313" key="2">
    <source>
        <dbReference type="EMBL" id="TVY62654.1"/>
    </source>
</evidence>
<dbReference type="InterPro" id="IPR052292">
    <property type="entry name" value="Glucose_repression_reg"/>
</dbReference>
<evidence type="ECO:0000259" key="1">
    <source>
        <dbReference type="Pfam" id="PF08550"/>
    </source>
</evidence>
<dbReference type="Proteomes" id="UP000320707">
    <property type="component" value="Unassembled WGS sequence"/>
</dbReference>
<accession>A0A559KSD4</accession>
<dbReference type="Pfam" id="PF08550">
    <property type="entry name" value="GATA_AreA"/>
    <property type="match status" value="1"/>
</dbReference>
<dbReference type="GO" id="GO:0007039">
    <property type="term" value="P:protein catabolic process in the vacuole"/>
    <property type="evidence" value="ECO:0007669"/>
    <property type="project" value="TreeGrafter"/>
</dbReference>
<organism evidence="2 3">
    <name type="scientific">Fusarium oxysporum f. sp. cubense</name>
    <dbReference type="NCBI Taxonomy" id="61366"/>
    <lineage>
        <taxon>Eukaryota</taxon>
        <taxon>Fungi</taxon>
        <taxon>Dikarya</taxon>
        <taxon>Ascomycota</taxon>
        <taxon>Pezizomycotina</taxon>
        <taxon>Sordariomycetes</taxon>
        <taxon>Hypocreomycetidae</taxon>
        <taxon>Hypocreales</taxon>
        <taxon>Nectriaceae</taxon>
        <taxon>Fusarium</taxon>
        <taxon>Fusarium oxysporum species complex</taxon>
    </lineage>
</organism>
<protein>
    <recommendedName>
        <fullName evidence="1">Nitrogen regulatory protein areA GATA-like domain-containing protein</fullName>
    </recommendedName>
</protein>
<dbReference type="PANTHER" id="PTHR28051">
    <property type="entry name" value="PROTEIN MTL1-RELATED"/>
    <property type="match status" value="1"/>
</dbReference>
<evidence type="ECO:0000313" key="3">
    <source>
        <dbReference type="Proteomes" id="UP000320707"/>
    </source>
</evidence>
<sequence>MVVSSRPSRQVDYLSHYWREEDIWSSWRYVVMRRGDLPNSVRLENAIWRTWIKAKNNLKTITPEALDWLKDCDITWLYGPLQSVPNVLNSAQRELSNVPLPITDSHVNLDKKPILKKRSMSEEMLQRSLSTASLLKQATAAVKVQETGDISGPHMNRSSTDYPFKPFYQRRLGGESSSASTSIESSGVTSPNCERKHTRFNERVEQCIAVEVKGVDQDNDELDTGSYGDDSDLADGVMVLFDYAGMLSAVNN</sequence>
<feature type="domain" description="Nitrogen regulatory protein areA GATA-like" evidence="1">
    <location>
        <begin position="26"/>
        <end position="53"/>
    </location>
</feature>
<dbReference type="GO" id="GO:0042149">
    <property type="term" value="P:cellular response to glucose starvation"/>
    <property type="evidence" value="ECO:0007669"/>
    <property type="project" value="TreeGrafter"/>
</dbReference>
<reference evidence="2 3" key="1">
    <citation type="journal article" date="2019" name="Microbiol. Resour. Announc.">
        <title>High-quality draft genome sequence of Fusarium oxysporum f. sp. cubense strain 160527, a causal agent of Panama disease.</title>
        <authorList>
            <person name="Asai S."/>
            <person name="Ayukawa Y."/>
            <person name="Gan P."/>
            <person name="Masuda S."/>
            <person name="Komatsu K."/>
            <person name="Shirasu K."/>
            <person name="Arie T."/>
        </authorList>
    </citation>
    <scope>NUCLEOTIDE SEQUENCE [LARGE SCALE GENOMIC DNA]</scope>
    <source>
        <strain evidence="2 3">160527</strain>
    </source>
</reference>